<evidence type="ECO:0000256" key="2">
    <source>
        <dbReference type="ARBA" id="ARBA00022737"/>
    </source>
</evidence>
<feature type="domain" description="Cytochrome c-type biogenesis protein H TPR" evidence="7">
    <location>
        <begin position="137"/>
        <end position="270"/>
    </location>
</feature>
<name>A0A286GC23_9PROT</name>
<evidence type="ECO:0000256" key="4">
    <source>
        <dbReference type="ARBA" id="ARBA00022803"/>
    </source>
</evidence>
<dbReference type="InterPro" id="IPR011990">
    <property type="entry name" value="TPR-like_helical_dom_sf"/>
</dbReference>
<feature type="repeat" description="TPR" evidence="5">
    <location>
        <begin position="164"/>
        <end position="197"/>
    </location>
</feature>
<comment type="subcellular location">
    <subcellularLocation>
        <location evidence="1">Cell envelope</location>
    </subcellularLocation>
</comment>
<protein>
    <submittedName>
        <fullName evidence="8">Cytochrome c-type biogenesis protein CcmH</fullName>
    </submittedName>
</protein>
<dbReference type="InterPro" id="IPR017560">
    <property type="entry name" value="Cyt_c_biogenesis_CcmI"/>
</dbReference>
<evidence type="ECO:0000313" key="9">
    <source>
        <dbReference type="Proteomes" id="UP000219621"/>
    </source>
</evidence>
<dbReference type="InterPro" id="IPR051263">
    <property type="entry name" value="C-type_cytochrome_biogenesis"/>
</dbReference>
<dbReference type="OrthoDB" id="9815847at2"/>
<dbReference type="Pfam" id="PF23914">
    <property type="entry name" value="TPR_CcmH_CycH"/>
    <property type="match status" value="2"/>
</dbReference>
<keyword evidence="4 5" id="KW-0802">TPR repeat</keyword>
<evidence type="ECO:0000256" key="5">
    <source>
        <dbReference type="PROSITE-ProRule" id="PRU00339"/>
    </source>
</evidence>
<sequence>MALWIALALLTAVVLLLLVLPLLRRPKGAVDQSPYDLAVYKDQLSEVDRDRERGLLTEDQAAAARLEIQRRILAAAPAPGRKAGRSQVGQPVSATARVAALASVVIVPLGALGLYMTLGAPGYPDQPHAARIAARAGMETAQAQEMVTLTEQLAERLAQDPDNPEGWAMLGRSWSTLGRYEQAVKAFEQAVKRGVSDAGTWAALGEALVAVNQGQVTAPAAAAFRNTLRKERDDPRARYYLGLARVQQGDAKGALAVWRDLEQSSPADAPWVPMIKDAIRQVATQAGIPPISVAAVHPLDMTDAPAAESGDAGAAMRNQADAERAQSGGGFSDEERQMIQGMVGGLAERLKENPDDYAGWMRLGQSYVVLKQPSEAAEAYGNAVRLQPNNLEALRNLANAQALVAKDQGSEQPPAAFYETLRRILTVEPRDTAALKLVGEYEAAQGNAEAARELWTRLRDLLPEGSLERDEAERRLQSLGS</sequence>
<dbReference type="AlphaFoldDB" id="A0A286GC23"/>
<dbReference type="NCBIfam" id="TIGR03142">
    <property type="entry name" value="cytochro_ccmI"/>
    <property type="match status" value="1"/>
</dbReference>
<dbReference type="InterPro" id="IPR019734">
    <property type="entry name" value="TPR_rpt"/>
</dbReference>
<accession>A0A286GC23</accession>
<dbReference type="GO" id="GO:0030313">
    <property type="term" value="C:cell envelope"/>
    <property type="evidence" value="ECO:0007669"/>
    <property type="project" value="UniProtKB-SubCell"/>
</dbReference>
<dbReference type="PANTHER" id="PTHR47870:SF1">
    <property type="entry name" value="CYTOCHROME C-TYPE BIOGENESIS PROTEIN CCMH"/>
    <property type="match status" value="1"/>
</dbReference>
<dbReference type="RefSeq" id="WP_097278285.1">
    <property type="nucleotide sequence ID" value="NZ_OCNJ01000002.1"/>
</dbReference>
<dbReference type="PANTHER" id="PTHR47870">
    <property type="entry name" value="CYTOCHROME C-TYPE BIOGENESIS PROTEIN CCMH"/>
    <property type="match status" value="1"/>
</dbReference>
<dbReference type="Proteomes" id="UP000219621">
    <property type="component" value="Unassembled WGS sequence"/>
</dbReference>
<dbReference type="SUPFAM" id="SSF48452">
    <property type="entry name" value="TPR-like"/>
    <property type="match status" value="2"/>
</dbReference>
<feature type="compositionally biased region" description="Low complexity" evidence="6">
    <location>
        <begin position="304"/>
        <end position="315"/>
    </location>
</feature>
<keyword evidence="3" id="KW-0201">Cytochrome c-type biogenesis</keyword>
<feature type="repeat" description="TPR" evidence="5">
    <location>
        <begin position="357"/>
        <end position="390"/>
    </location>
</feature>
<dbReference type="GO" id="GO:0017004">
    <property type="term" value="P:cytochrome complex assembly"/>
    <property type="evidence" value="ECO:0007669"/>
    <property type="project" value="UniProtKB-KW"/>
</dbReference>
<feature type="region of interest" description="Disordered" evidence="6">
    <location>
        <begin position="304"/>
        <end position="334"/>
    </location>
</feature>
<evidence type="ECO:0000259" key="7">
    <source>
        <dbReference type="Pfam" id="PF23914"/>
    </source>
</evidence>
<reference evidence="9" key="1">
    <citation type="submission" date="2017-09" db="EMBL/GenBank/DDBJ databases">
        <authorList>
            <person name="Varghese N."/>
            <person name="Submissions S."/>
        </authorList>
    </citation>
    <scope>NUCLEOTIDE SEQUENCE [LARGE SCALE GENOMIC DNA]</scope>
    <source>
        <strain evidence="9">USBA 140</strain>
    </source>
</reference>
<keyword evidence="9" id="KW-1185">Reference proteome</keyword>
<dbReference type="EMBL" id="OCNJ01000002">
    <property type="protein sequence ID" value="SOD92669.1"/>
    <property type="molecule type" value="Genomic_DNA"/>
</dbReference>
<evidence type="ECO:0000256" key="6">
    <source>
        <dbReference type="SAM" id="MobiDB-lite"/>
    </source>
</evidence>
<organism evidence="8 9">
    <name type="scientific">Caenispirillum bisanense</name>
    <dbReference type="NCBI Taxonomy" id="414052"/>
    <lineage>
        <taxon>Bacteria</taxon>
        <taxon>Pseudomonadati</taxon>
        <taxon>Pseudomonadota</taxon>
        <taxon>Alphaproteobacteria</taxon>
        <taxon>Rhodospirillales</taxon>
        <taxon>Novispirillaceae</taxon>
        <taxon>Caenispirillum</taxon>
    </lineage>
</organism>
<proteinExistence type="predicted"/>
<gene>
    <name evidence="8" type="ORF">SAMN05421508_102551</name>
</gene>
<dbReference type="InterPro" id="IPR056413">
    <property type="entry name" value="TPR_CcmH_CycH"/>
</dbReference>
<feature type="domain" description="Cytochrome c-type biogenesis protein H TPR" evidence="7">
    <location>
        <begin position="337"/>
        <end position="466"/>
    </location>
</feature>
<dbReference type="PROSITE" id="PS50005">
    <property type="entry name" value="TPR"/>
    <property type="match status" value="2"/>
</dbReference>
<keyword evidence="2" id="KW-0677">Repeat</keyword>
<evidence type="ECO:0000256" key="1">
    <source>
        <dbReference type="ARBA" id="ARBA00004196"/>
    </source>
</evidence>
<dbReference type="SMART" id="SM00028">
    <property type="entry name" value="TPR"/>
    <property type="match status" value="4"/>
</dbReference>
<evidence type="ECO:0000256" key="3">
    <source>
        <dbReference type="ARBA" id="ARBA00022748"/>
    </source>
</evidence>
<evidence type="ECO:0000313" key="8">
    <source>
        <dbReference type="EMBL" id="SOD92669.1"/>
    </source>
</evidence>
<dbReference type="GO" id="GO:0005886">
    <property type="term" value="C:plasma membrane"/>
    <property type="evidence" value="ECO:0007669"/>
    <property type="project" value="TreeGrafter"/>
</dbReference>
<dbReference type="Gene3D" id="1.25.40.10">
    <property type="entry name" value="Tetratricopeptide repeat domain"/>
    <property type="match status" value="2"/>
</dbReference>